<reference evidence="2" key="1">
    <citation type="submission" date="2021-02" db="EMBL/GenBank/DDBJ databases">
        <authorList>
            <person name="Nowell W R."/>
        </authorList>
    </citation>
    <scope>NUCLEOTIDE SEQUENCE</scope>
</reference>
<accession>A0A8S2X5H7</accession>
<name>A0A8S2X5H7_9BILA</name>
<evidence type="ECO:0000256" key="1">
    <source>
        <dbReference type="SAM" id="MobiDB-lite"/>
    </source>
</evidence>
<proteinExistence type="predicted"/>
<dbReference type="AlphaFoldDB" id="A0A8S2X5H7"/>
<comment type="caution">
    <text evidence="2">The sequence shown here is derived from an EMBL/GenBank/DDBJ whole genome shotgun (WGS) entry which is preliminary data.</text>
</comment>
<dbReference type="EMBL" id="CAJOBI010075798">
    <property type="protein sequence ID" value="CAF4477488.1"/>
    <property type="molecule type" value="Genomic_DNA"/>
</dbReference>
<dbReference type="SUPFAM" id="SSF90209">
    <property type="entry name" value="Ran binding protein zinc finger-like"/>
    <property type="match status" value="1"/>
</dbReference>
<evidence type="ECO:0008006" key="4">
    <source>
        <dbReference type="Google" id="ProtNLM"/>
    </source>
</evidence>
<dbReference type="Proteomes" id="UP000676336">
    <property type="component" value="Unassembled WGS sequence"/>
</dbReference>
<evidence type="ECO:0000313" key="3">
    <source>
        <dbReference type="Proteomes" id="UP000676336"/>
    </source>
</evidence>
<dbReference type="InterPro" id="IPR036443">
    <property type="entry name" value="Znf_RanBP2_sf"/>
</dbReference>
<evidence type="ECO:0000313" key="2">
    <source>
        <dbReference type="EMBL" id="CAF4477488.1"/>
    </source>
</evidence>
<gene>
    <name evidence="2" type="ORF">SMN809_LOCUS33884</name>
</gene>
<feature type="region of interest" description="Disordered" evidence="1">
    <location>
        <begin position="1"/>
        <end position="24"/>
    </location>
</feature>
<feature type="non-terminal residue" evidence="2">
    <location>
        <position position="58"/>
    </location>
</feature>
<protein>
    <recommendedName>
        <fullName evidence="4">RanBP2-type domain-containing protein</fullName>
    </recommendedName>
</protein>
<organism evidence="2 3">
    <name type="scientific">Rotaria magnacalcarata</name>
    <dbReference type="NCBI Taxonomy" id="392030"/>
    <lineage>
        <taxon>Eukaryota</taxon>
        <taxon>Metazoa</taxon>
        <taxon>Spiralia</taxon>
        <taxon>Gnathifera</taxon>
        <taxon>Rotifera</taxon>
        <taxon>Eurotatoria</taxon>
        <taxon>Bdelloidea</taxon>
        <taxon>Philodinida</taxon>
        <taxon>Philodinidae</taxon>
        <taxon>Rotaria</taxon>
    </lineage>
</organism>
<sequence length="58" mass="6207">MPKIPTITFTPPPPPPPSSSSSSIQSIWKCPSCTKEHPAQTASCSLCHGINPNYKKLS</sequence>